<feature type="transmembrane region" description="Helical" evidence="6">
    <location>
        <begin position="100"/>
        <end position="126"/>
    </location>
</feature>
<dbReference type="AlphaFoldDB" id="A0AAE1MNR1"/>
<comment type="similarity">
    <text evidence="2 6">Belongs to the drug/metabolite transporter (DMT) superfamily. Plant drug/metabolite exporter (P-DME) (TC 2.A.7.4) family.</text>
</comment>
<keyword evidence="5 6" id="KW-0472">Membrane</keyword>
<protein>
    <recommendedName>
        <fullName evidence="6">WAT1-related protein</fullName>
    </recommendedName>
</protein>
<comment type="subcellular location">
    <subcellularLocation>
        <location evidence="1 6">Membrane</location>
        <topology evidence="1 6">Multi-pass membrane protein</topology>
    </subcellularLocation>
</comment>
<comment type="caution">
    <text evidence="9">The sequence shown here is derived from an EMBL/GenBank/DDBJ whole genome shotgun (WGS) entry which is preliminary data.</text>
</comment>
<gene>
    <name evidence="9" type="ORF">QN277_019831</name>
</gene>
<keyword evidence="10" id="KW-1185">Reference proteome</keyword>
<evidence type="ECO:0000256" key="4">
    <source>
        <dbReference type="ARBA" id="ARBA00022989"/>
    </source>
</evidence>
<feature type="transmembrane region" description="Helical" evidence="6">
    <location>
        <begin position="12"/>
        <end position="31"/>
    </location>
</feature>
<dbReference type="InterPro" id="IPR000620">
    <property type="entry name" value="EamA_dom"/>
</dbReference>
<feature type="transmembrane region" description="Helical" evidence="6">
    <location>
        <begin position="138"/>
        <end position="156"/>
    </location>
</feature>
<accession>A0AAE1MNR1</accession>
<feature type="domain" description="EamA" evidence="8">
    <location>
        <begin position="14"/>
        <end position="154"/>
    </location>
</feature>
<evidence type="ECO:0000313" key="10">
    <source>
        <dbReference type="Proteomes" id="UP001293593"/>
    </source>
</evidence>
<proteinExistence type="inferred from homology"/>
<dbReference type="InterPro" id="IPR037185">
    <property type="entry name" value="EmrE-like"/>
</dbReference>
<evidence type="ECO:0000256" key="6">
    <source>
        <dbReference type="RuleBase" id="RU363077"/>
    </source>
</evidence>
<feature type="transmembrane region" description="Helical" evidence="6">
    <location>
        <begin position="221"/>
        <end position="240"/>
    </location>
</feature>
<evidence type="ECO:0000256" key="7">
    <source>
        <dbReference type="SAM" id="MobiDB-lite"/>
    </source>
</evidence>
<evidence type="ECO:0000256" key="3">
    <source>
        <dbReference type="ARBA" id="ARBA00022692"/>
    </source>
</evidence>
<feature type="transmembrane region" description="Helical" evidence="6">
    <location>
        <begin position="43"/>
        <end position="63"/>
    </location>
</feature>
<dbReference type="Pfam" id="PF00892">
    <property type="entry name" value="EamA"/>
    <property type="match status" value="2"/>
</dbReference>
<feature type="domain" description="EamA" evidence="8">
    <location>
        <begin position="191"/>
        <end position="329"/>
    </location>
</feature>
<feature type="transmembrane region" description="Helical" evidence="6">
    <location>
        <begin position="260"/>
        <end position="279"/>
    </location>
</feature>
<feature type="region of interest" description="Disordered" evidence="7">
    <location>
        <begin position="363"/>
        <end position="410"/>
    </location>
</feature>
<evidence type="ECO:0000259" key="8">
    <source>
        <dbReference type="Pfam" id="PF00892"/>
    </source>
</evidence>
<reference evidence="9" key="1">
    <citation type="submission" date="2023-10" db="EMBL/GenBank/DDBJ databases">
        <title>Chromosome-level genome of the transformable northern wattle, Acacia crassicarpa.</title>
        <authorList>
            <person name="Massaro I."/>
            <person name="Sinha N.R."/>
            <person name="Poethig S."/>
            <person name="Leichty A.R."/>
        </authorList>
    </citation>
    <scope>NUCLEOTIDE SEQUENCE</scope>
    <source>
        <strain evidence="9">Acra3RX</strain>
        <tissue evidence="9">Leaf</tissue>
    </source>
</reference>
<feature type="transmembrane region" description="Helical" evidence="6">
    <location>
        <begin position="75"/>
        <end position="94"/>
    </location>
</feature>
<dbReference type="GO" id="GO:0016020">
    <property type="term" value="C:membrane"/>
    <property type="evidence" value="ECO:0007669"/>
    <property type="project" value="UniProtKB-SubCell"/>
</dbReference>
<dbReference type="EMBL" id="JAWXYG010000005">
    <property type="protein sequence ID" value="KAK4271090.1"/>
    <property type="molecule type" value="Genomic_DNA"/>
</dbReference>
<feature type="transmembrane region" description="Helical" evidence="6">
    <location>
        <begin position="286"/>
        <end position="306"/>
    </location>
</feature>
<organism evidence="9 10">
    <name type="scientific">Acacia crassicarpa</name>
    <name type="common">northern wattle</name>
    <dbReference type="NCBI Taxonomy" id="499986"/>
    <lineage>
        <taxon>Eukaryota</taxon>
        <taxon>Viridiplantae</taxon>
        <taxon>Streptophyta</taxon>
        <taxon>Embryophyta</taxon>
        <taxon>Tracheophyta</taxon>
        <taxon>Spermatophyta</taxon>
        <taxon>Magnoliopsida</taxon>
        <taxon>eudicotyledons</taxon>
        <taxon>Gunneridae</taxon>
        <taxon>Pentapetalae</taxon>
        <taxon>rosids</taxon>
        <taxon>fabids</taxon>
        <taxon>Fabales</taxon>
        <taxon>Fabaceae</taxon>
        <taxon>Caesalpinioideae</taxon>
        <taxon>mimosoid clade</taxon>
        <taxon>Acacieae</taxon>
        <taxon>Acacia</taxon>
    </lineage>
</organism>
<feature type="transmembrane region" description="Helical" evidence="6">
    <location>
        <begin position="189"/>
        <end position="209"/>
    </location>
</feature>
<keyword evidence="3 6" id="KW-0812">Transmembrane</keyword>
<feature type="transmembrane region" description="Helical" evidence="6">
    <location>
        <begin position="312"/>
        <end position="331"/>
    </location>
</feature>
<evidence type="ECO:0000256" key="2">
    <source>
        <dbReference type="ARBA" id="ARBA00007635"/>
    </source>
</evidence>
<evidence type="ECO:0000256" key="1">
    <source>
        <dbReference type="ARBA" id="ARBA00004141"/>
    </source>
</evidence>
<keyword evidence="4 6" id="KW-1133">Transmembrane helix</keyword>
<evidence type="ECO:0000256" key="5">
    <source>
        <dbReference type="ARBA" id="ARBA00023136"/>
    </source>
</evidence>
<dbReference type="SUPFAM" id="SSF103481">
    <property type="entry name" value="Multidrug resistance efflux transporter EmrE"/>
    <property type="match status" value="2"/>
</dbReference>
<dbReference type="GO" id="GO:0022857">
    <property type="term" value="F:transmembrane transporter activity"/>
    <property type="evidence" value="ECO:0007669"/>
    <property type="project" value="InterPro"/>
</dbReference>
<sequence length="410" mass="45200">MRDIREVVERLKPTILMVLVQILYVGINILYKLVVVDGMNLRIVIAYRFVFATAFMAPLAFIFERKQRPKMTWTILFQGLISGLFGGTLAQTLYLETLALTTATFATAMNNLIPAITFVMALFFGLEKLNWKAAAGKAKIIGTLIGIGGAMLLTFYKGARIPTPSFHVTVLQPLTSHVASSHSSSGGNILLGALFAMFGILSMSLWLIVSSKMSEKYPCHYSNTTLMSFSASLFSIGFALCTERDWNQWKLGWNIRLLTVAYAGLVPAGVNVVIIAWCVHKRGPLFVTVFNPLLLLFLALVGSFFMAEMLHLGSIIGGVLIVCGLYMVLWGKGKEMKKMNLLDVPPQTLHVSSSPSVEVIVKSSTGDDKSNHNNNINTSNVVDRDRQDSSENGNNRAIHDEKKQLTSRNV</sequence>
<dbReference type="InterPro" id="IPR030184">
    <property type="entry name" value="WAT1-related"/>
</dbReference>
<name>A0AAE1MNR1_9FABA</name>
<dbReference type="Proteomes" id="UP001293593">
    <property type="component" value="Unassembled WGS sequence"/>
</dbReference>
<dbReference type="PANTHER" id="PTHR31218">
    <property type="entry name" value="WAT1-RELATED PROTEIN"/>
    <property type="match status" value="1"/>
</dbReference>
<evidence type="ECO:0000313" key="9">
    <source>
        <dbReference type="EMBL" id="KAK4271090.1"/>
    </source>
</evidence>